<dbReference type="Proteomes" id="UP000593591">
    <property type="component" value="Chromosome"/>
</dbReference>
<keyword evidence="3 9" id="KW-0547">Nucleotide-binding</keyword>
<dbReference type="SUPFAM" id="SSF52540">
    <property type="entry name" value="P-loop containing nucleoside triphosphate hydrolases"/>
    <property type="match status" value="1"/>
</dbReference>
<dbReference type="InterPro" id="IPR036225">
    <property type="entry name" value="SRP/SRP_N"/>
</dbReference>
<dbReference type="PANTHER" id="PTHR43134">
    <property type="entry name" value="SIGNAL RECOGNITION PARTICLE RECEPTOR SUBUNIT ALPHA"/>
    <property type="match status" value="1"/>
</dbReference>
<gene>
    <name evidence="9" type="primary">ftsY</name>
    <name evidence="11" type="ORF">DYE49_01355</name>
</gene>
<dbReference type="GO" id="GO:0005047">
    <property type="term" value="F:signal recognition particle binding"/>
    <property type="evidence" value="ECO:0007669"/>
    <property type="project" value="TreeGrafter"/>
</dbReference>
<dbReference type="GO" id="GO:0005886">
    <property type="term" value="C:plasma membrane"/>
    <property type="evidence" value="ECO:0007669"/>
    <property type="project" value="UniProtKB-SubCell"/>
</dbReference>
<evidence type="ECO:0000256" key="2">
    <source>
        <dbReference type="ARBA" id="ARBA00022490"/>
    </source>
</evidence>
<reference evidence="11 12" key="1">
    <citation type="submission" date="2018-08" db="EMBL/GenBank/DDBJ databases">
        <title>The first complete genome of Treponema rectale (CHPAT), a commensal spirochete of the bovine rectum.</title>
        <authorList>
            <person name="Staton G.J."/>
            <person name="Clegg S.R."/>
            <person name="Carter S.D."/>
            <person name="Radford A.D."/>
            <person name="Darby A."/>
            <person name="Hall N."/>
            <person name="Birtles R.J."/>
            <person name="Evans N.J."/>
        </authorList>
    </citation>
    <scope>NUCLEOTIDE SEQUENCE [LARGE SCALE GENOMIC DNA]</scope>
    <source>
        <strain evidence="11 12">CHPA</strain>
    </source>
</reference>
<keyword evidence="7 9" id="KW-0675">Receptor</keyword>
<dbReference type="GO" id="GO:0005737">
    <property type="term" value="C:cytoplasm"/>
    <property type="evidence" value="ECO:0007669"/>
    <property type="project" value="UniProtKB-SubCell"/>
</dbReference>
<dbReference type="Pfam" id="PF02881">
    <property type="entry name" value="SRP54_N"/>
    <property type="match status" value="1"/>
</dbReference>
<comment type="similarity">
    <text evidence="9">Belongs to the GTP-binding SRP family. FtsY subfamily.</text>
</comment>
<comment type="subunit">
    <text evidence="9">Part of the signal recognition particle protein translocation system, which is composed of SRP and FtsY.</text>
</comment>
<dbReference type="GO" id="GO:0003924">
    <property type="term" value="F:GTPase activity"/>
    <property type="evidence" value="ECO:0007669"/>
    <property type="project" value="UniProtKB-UniRule"/>
</dbReference>
<dbReference type="GO" id="GO:0005525">
    <property type="term" value="F:GTP binding"/>
    <property type="evidence" value="ECO:0007669"/>
    <property type="project" value="UniProtKB-UniRule"/>
</dbReference>
<proteinExistence type="inferred from homology"/>
<dbReference type="SMART" id="SM00963">
    <property type="entry name" value="SRP54_N"/>
    <property type="match status" value="1"/>
</dbReference>
<protein>
    <recommendedName>
        <fullName evidence="9">Signal recognition particle receptor FtsY</fullName>
        <shortName evidence="9">SRP receptor</shortName>
        <ecNumber evidence="9">3.6.5.4</ecNumber>
    </recommendedName>
</protein>
<comment type="subcellular location">
    <subcellularLocation>
        <location evidence="9">Cell membrane</location>
        <topology evidence="9">Peripheral membrane protein</topology>
        <orientation evidence="9">Cytoplasmic side</orientation>
    </subcellularLocation>
    <subcellularLocation>
        <location evidence="9">Cytoplasm</location>
    </subcellularLocation>
</comment>
<dbReference type="NCBIfam" id="TIGR00064">
    <property type="entry name" value="ftsY"/>
    <property type="match status" value="1"/>
</dbReference>
<evidence type="ECO:0000256" key="1">
    <source>
        <dbReference type="ARBA" id="ARBA00022475"/>
    </source>
</evidence>
<dbReference type="HAMAP" id="MF_00920">
    <property type="entry name" value="FtsY"/>
    <property type="match status" value="1"/>
</dbReference>
<feature type="binding site" evidence="9">
    <location>
        <begin position="303"/>
        <end position="306"/>
    </location>
    <ligand>
        <name>GTP</name>
        <dbReference type="ChEBI" id="CHEBI:37565"/>
    </ligand>
</feature>
<evidence type="ECO:0000313" key="11">
    <source>
        <dbReference type="EMBL" id="QOS39170.1"/>
    </source>
</evidence>
<evidence type="ECO:0000259" key="10">
    <source>
        <dbReference type="PROSITE" id="PS00300"/>
    </source>
</evidence>
<evidence type="ECO:0000256" key="4">
    <source>
        <dbReference type="ARBA" id="ARBA00022801"/>
    </source>
</evidence>
<keyword evidence="2 9" id="KW-0963">Cytoplasm</keyword>
<evidence type="ECO:0000256" key="7">
    <source>
        <dbReference type="ARBA" id="ARBA00023170"/>
    </source>
</evidence>
<dbReference type="EC" id="3.6.5.4" evidence="9"/>
<feature type="domain" description="SRP54-type proteins GTP-binding" evidence="10">
    <location>
        <begin position="324"/>
        <end position="337"/>
    </location>
</feature>
<keyword evidence="1 9" id="KW-1003">Cell membrane</keyword>
<dbReference type="PANTHER" id="PTHR43134:SF1">
    <property type="entry name" value="SIGNAL RECOGNITION PARTICLE RECEPTOR SUBUNIT ALPHA"/>
    <property type="match status" value="1"/>
</dbReference>
<comment type="function">
    <text evidence="9">Involved in targeting and insertion of nascent membrane proteins into the cytoplasmic membrane. Acts as a receptor for the complex formed by the signal recognition particle (SRP) and the ribosome-nascent chain (RNC).</text>
</comment>
<evidence type="ECO:0000256" key="5">
    <source>
        <dbReference type="ARBA" id="ARBA00023134"/>
    </source>
</evidence>
<dbReference type="CDD" id="cd17874">
    <property type="entry name" value="FtsY"/>
    <property type="match status" value="1"/>
</dbReference>
<sequence>MGLINFLKNKFSHRQDKEKEEVKKDIPVAKEEQEAVKELSSKEKEKQIEDKYVAGLDKSRIGFTQRLKKLAATNKVINQDYFDSLERILIEADVGVSLSLELIKETALEASAKKITDASELNELLIDKMFVSYANKGGSFSTDIQFAKDGPTVVFMCGVNGVGKTTTVAKLAHKYKMRGKKVLLVAGDTFRAGAVEQLTYWASRVGVDIISKPNSDPASLCFDAMKKAIEEHYDLVMVDTAGRLQNKKGLMDELSKMVRVIKKVIPEAPHEALLIIDANTGQNGIDQASVFKEAVNITGIVITKMDGTSKGGIILSIRDRLALPVKFIGLGEKMDDLEEFDLDKYLYGLLIGDEREVA</sequence>
<dbReference type="InterPro" id="IPR027417">
    <property type="entry name" value="P-loop_NTPase"/>
</dbReference>
<keyword evidence="5 9" id="KW-0342">GTP-binding</keyword>
<dbReference type="EMBL" id="CP031517">
    <property type="protein sequence ID" value="QOS39170.1"/>
    <property type="molecule type" value="Genomic_DNA"/>
</dbReference>
<comment type="catalytic activity">
    <reaction evidence="8 9">
        <text>GTP + H2O = GDP + phosphate + H(+)</text>
        <dbReference type="Rhea" id="RHEA:19669"/>
        <dbReference type="ChEBI" id="CHEBI:15377"/>
        <dbReference type="ChEBI" id="CHEBI:15378"/>
        <dbReference type="ChEBI" id="CHEBI:37565"/>
        <dbReference type="ChEBI" id="CHEBI:43474"/>
        <dbReference type="ChEBI" id="CHEBI:58189"/>
        <dbReference type="EC" id="3.6.5.4"/>
    </reaction>
</comment>
<dbReference type="KEGG" id="trc:DYE49_01355"/>
<evidence type="ECO:0000256" key="8">
    <source>
        <dbReference type="ARBA" id="ARBA00048027"/>
    </source>
</evidence>
<keyword evidence="6 9" id="KW-0472">Membrane</keyword>
<dbReference type="InterPro" id="IPR003593">
    <property type="entry name" value="AAA+_ATPase"/>
</dbReference>
<dbReference type="InterPro" id="IPR013822">
    <property type="entry name" value="Signal_recog_particl_SRP54_hlx"/>
</dbReference>
<dbReference type="SMART" id="SM00382">
    <property type="entry name" value="AAA"/>
    <property type="match status" value="1"/>
</dbReference>
<evidence type="ECO:0000256" key="9">
    <source>
        <dbReference type="HAMAP-Rule" id="MF_00920"/>
    </source>
</evidence>
<dbReference type="InterPro" id="IPR004390">
    <property type="entry name" value="SR_rcpt_FtsY"/>
</dbReference>
<evidence type="ECO:0000256" key="6">
    <source>
        <dbReference type="ARBA" id="ARBA00023136"/>
    </source>
</evidence>
<accession>A0A7M1XJ41</accession>
<dbReference type="Pfam" id="PF00448">
    <property type="entry name" value="SRP54"/>
    <property type="match status" value="1"/>
</dbReference>
<evidence type="ECO:0000313" key="12">
    <source>
        <dbReference type="Proteomes" id="UP000593591"/>
    </source>
</evidence>
<feature type="binding site" evidence="9">
    <location>
        <begin position="158"/>
        <end position="165"/>
    </location>
    <ligand>
        <name>GTP</name>
        <dbReference type="ChEBI" id="CHEBI:37565"/>
    </ligand>
</feature>
<evidence type="ECO:0000256" key="3">
    <source>
        <dbReference type="ARBA" id="ARBA00022741"/>
    </source>
</evidence>
<dbReference type="Gene3D" id="1.20.120.140">
    <property type="entry name" value="Signal recognition particle SRP54, nucleotide-binding domain"/>
    <property type="match status" value="1"/>
</dbReference>
<dbReference type="GO" id="GO:0006614">
    <property type="term" value="P:SRP-dependent cotranslational protein targeting to membrane"/>
    <property type="evidence" value="ECO:0007669"/>
    <property type="project" value="InterPro"/>
</dbReference>
<name>A0A7M1XJ41_9SPIR</name>
<organism evidence="11 12">
    <name type="scientific">Treponema rectale</name>
    <dbReference type="NCBI Taxonomy" id="744512"/>
    <lineage>
        <taxon>Bacteria</taxon>
        <taxon>Pseudomonadati</taxon>
        <taxon>Spirochaetota</taxon>
        <taxon>Spirochaetia</taxon>
        <taxon>Spirochaetales</taxon>
        <taxon>Treponemataceae</taxon>
        <taxon>Treponema</taxon>
    </lineage>
</organism>
<dbReference type="PROSITE" id="PS00300">
    <property type="entry name" value="SRP54"/>
    <property type="match status" value="1"/>
</dbReference>
<dbReference type="SMART" id="SM00962">
    <property type="entry name" value="SRP54"/>
    <property type="match status" value="1"/>
</dbReference>
<dbReference type="InterPro" id="IPR000897">
    <property type="entry name" value="SRP54_GTPase_dom"/>
</dbReference>
<dbReference type="InterPro" id="IPR042101">
    <property type="entry name" value="SRP54_N_sf"/>
</dbReference>
<dbReference type="Gene3D" id="3.40.50.300">
    <property type="entry name" value="P-loop containing nucleotide triphosphate hydrolases"/>
    <property type="match status" value="1"/>
</dbReference>
<dbReference type="SUPFAM" id="SSF47364">
    <property type="entry name" value="Domain of the SRP/SRP receptor G-proteins"/>
    <property type="match status" value="1"/>
</dbReference>
<dbReference type="AlphaFoldDB" id="A0A7M1XJ41"/>
<feature type="binding site" evidence="9">
    <location>
        <begin position="239"/>
        <end position="243"/>
    </location>
    <ligand>
        <name>GTP</name>
        <dbReference type="ChEBI" id="CHEBI:37565"/>
    </ligand>
</feature>
<keyword evidence="4 9" id="KW-0378">Hydrolase</keyword>
<dbReference type="FunFam" id="3.40.50.300:FF:000053">
    <property type="entry name" value="Signal recognition particle receptor FtsY"/>
    <property type="match status" value="1"/>
</dbReference>